<feature type="domain" description="Acyl-CoA dehydrogenase/oxidase N-terminal" evidence="8">
    <location>
        <begin position="12"/>
        <end position="113"/>
    </location>
</feature>
<comment type="similarity">
    <text evidence="2 5">Belongs to the acyl-CoA dehydrogenase family.</text>
</comment>
<sequence length="381" mass="38443">MPDDLPVPLGASAAAAVAEAIGGHAADWDRAGAVPIPVLRGLGAAGILSAQVPASYGGLGLSSAHNGELTAHTGALCGSVRSVMTSQGMAAWAIRRLGGPEQWKAHLPSLTGGALAAVAFSEPEAGSDLGAMRTAITVDGDSVVVDGAKVWVTAAAYADLIVVFGACGDGAAAAVVPTDTPGVRVRRVAHPMGCRAAGHADVTFDRVRLPADHLLGGSGRSLPLLVTSALSYGRLSIAWGCAGILRACLAAASAHAASRRQFGKRLGDHQLVARHLAELVVAERSATRACEHASRCWDHSSPDLVIAAVLAKHTAAVQAAQGAAAAVQVLASAGAGDGHVVARAYRDAKLMEIIEGSNEICQLILAQHALETTTGMRAGAP</sequence>
<protein>
    <submittedName>
        <fullName evidence="9">Acyl-CoA dehydrogenase family protein</fullName>
        <ecNumber evidence="9">1.-.-.-</ecNumber>
    </submittedName>
</protein>
<proteinExistence type="inferred from homology"/>
<keyword evidence="4 5" id="KW-0274">FAD</keyword>
<dbReference type="Gene3D" id="1.20.140.10">
    <property type="entry name" value="Butyryl-CoA Dehydrogenase, subunit A, domain 3"/>
    <property type="match status" value="1"/>
</dbReference>
<evidence type="ECO:0000256" key="3">
    <source>
        <dbReference type="ARBA" id="ARBA00022630"/>
    </source>
</evidence>
<dbReference type="InterPro" id="IPR013786">
    <property type="entry name" value="AcylCoA_DH/ox_N"/>
</dbReference>
<evidence type="ECO:0000313" key="9">
    <source>
        <dbReference type="EMBL" id="MFC4564376.1"/>
    </source>
</evidence>
<dbReference type="InterPro" id="IPR036250">
    <property type="entry name" value="AcylCo_DH-like_C"/>
</dbReference>
<dbReference type="RefSeq" id="WP_378577427.1">
    <property type="nucleotide sequence ID" value="NZ_JBHSFQ010000023.1"/>
</dbReference>
<dbReference type="InterPro" id="IPR037069">
    <property type="entry name" value="AcylCoA_DH/ox_N_sf"/>
</dbReference>
<dbReference type="Gene3D" id="1.10.540.10">
    <property type="entry name" value="Acyl-CoA dehydrogenase/oxidase, N-terminal domain"/>
    <property type="match status" value="1"/>
</dbReference>
<comment type="cofactor">
    <cofactor evidence="1 5">
        <name>FAD</name>
        <dbReference type="ChEBI" id="CHEBI:57692"/>
    </cofactor>
</comment>
<reference evidence="10" key="1">
    <citation type="journal article" date="2019" name="Int. J. Syst. Evol. Microbiol.">
        <title>The Global Catalogue of Microorganisms (GCM) 10K type strain sequencing project: providing services to taxonomists for standard genome sequencing and annotation.</title>
        <authorList>
            <consortium name="The Broad Institute Genomics Platform"/>
            <consortium name="The Broad Institute Genome Sequencing Center for Infectious Disease"/>
            <person name="Wu L."/>
            <person name="Ma J."/>
        </authorList>
    </citation>
    <scope>NUCLEOTIDE SEQUENCE [LARGE SCALE GENOMIC DNA]</scope>
    <source>
        <strain evidence="10">XZYJ18</strain>
    </source>
</reference>
<evidence type="ECO:0000256" key="5">
    <source>
        <dbReference type="RuleBase" id="RU362125"/>
    </source>
</evidence>
<evidence type="ECO:0000256" key="1">
    <source>
        <dbReference type="ARBA" id="ARBA00001974"/>
    </source>
</evidence>
<evidence type="ECO:0000259" key="6">
    <source>
        <dbReference type="Pfam" id="PF00441"/>
    </source>
</evidence>
<dbReference type="Gene3D" id="2.40.110.10">
    <property type="entry name" value="Butyryl-CoA Dehydrogenase, subunit A, domain 2"/>
    <property type="match status" value="1"/>
</dbReference>
<dbReference type="Pfam" id="PF02770">
    <property type="entry name" value="Acyl-CoA_dh_M"/>
    <property type="match status" value="1"/>
</dbReference>
<gene>
    <name evidence="9" type="ORF">ACFO4E_21145</name>
</gene>
<dbReference type="SUPFAM" id="SSF47203">
    <property type="entry name" value="Acyl-CoA dehydrogenase C-terminal domain-like"/>
    <property type="match status" value="1"/>
</dbReference>
<feature type="domain" description="Acyl-CoA oxidase/dehydrogenase middle" evidence="7">
    <location>
        <begin position="117"/>
        <end position="207"/>
    </location>
</feature>
<dbReference type="EC" id="1.-.-.-" evidence="9"/>
<dbReference type="GO" id="GO:0016491">
    <property type="term" value="F:oxidoreductase activity"/>
    <property type="evidence" value="ECO:0007669"/>
    <property type="project" value="UniProtKB-KW"/>
</dbReference>
<dbReference type="Pfam" id="PF00441">
    <property type="entry name" value="Acyl-CoA_dh_1"/>
    <property type="match status" value="1"/>
</dbReference>
<name>A0ABV9DZP3_9ACTN</name>
<evidence type="ECO:0000256" key="2">
    <source>
        <dbReference type="ARBA" id="ARBA00009347"/>
    </source>
</evidence>
<evidence type="ECO:0000313" key="10">
    <source>
        <dbReference type="Proteomes" id="UP001595923"/>
    </source>
</evidence>
<evidence type="ECO:0000259" key="7">
    <source>
        <dbReference type="Pfam" id="PF02770"/>
    </source>
</evidence>
<dbReference type="InterPro" id="IPR009100">
    <property type="entry name" value="AcylCoA_DH/oxidase_NM_dom_sf"/>
</dbReference>
<dbReference type="Pfam" id="PF02771">
    <property type="entry name" value="Acyl-CoA_dh_N"/>
    <property type="match status" value="1"/>
</dbReference>
<keyword evidence="3 5" id="KW-0285">Flavoprotein</keyword>
<dbReference type="EMBL" id="JBHSFQ010000023">
    <property type="protein sequence ID" value="MFC4564376.1"/>
    <property type="molecule type" value="Genomic_DNA"/>
</dbReference>
<keyword evidence="5 9" id="KW-0560">Oxidoreductase</keyword>
<dbReference type="PANTHER" id="PTHR43884">
    <property type="entry name" value="ACYL-COA DEHYDROGENASE"/>
    <property type="match status" value="1"/>
</dbReference>
<accession>A0ABV9DZP3</accession>
<evidence type="ECO:0000259" key="8">
    <source>
        <dbReference type="Pfam" id="PF02771"/>
    </source>
</evidence>
<dbReference type="InterPro" id="IPR046373">
    <property type="entry name" value="Acyl-CoA_Oxase/DH_mid-dom_sf"/>
</dbReference>
<keyword evidence="10" id="KW-1185">Reference proteome</keyword>
<comment type="caution">
    <text evidence="9">The sequence shown here is derived from an EMBL/GenBank/DDBJ whole genome shotgun (WGS) entry which is preliminary data.</text>
</comment>
<dbReference type="InterPro" id="IPR006091">
    <property type="entry name" value="Acyl-CoA_Oxase/DH_mid-dom"/>
</dbReference>
<feature type="domain" description="Acyl-CoA dehydrogenase/oxidase C-terminal" evidence="6">
    <location>
        <begin position="226"/>
        <end position="369"/>
    </location>
</feature>
<evidence type="ECO:0000256" key="4">
    <source>
        <dbReference type="ARBA" id="ARBA00022827"/>
    </source>
</evidence>
<dbReference type="CDD" id="cd00567">
    <property type="entry name" value="ACAD"/>
    <property type="match status" value="1"/>
</dbReference>
<dbReference type="PANTHER" id="PTHR43884:SF12">
    <property type="entry name" value="ISOVALERYL-COA DEHYDROGENASE, MITOCHONDRIAL-RELATED"/>
    <property type="match status" value="1"/>
</dbReference>
<dbReference type="SUPFAM" id="SSF56645">
    <property type="entry name" value="Acyl-CoA dehydrogenase NM domain-like"/>
    <property type="match status" value="1"/>
</dbReference>
<dbReference type="Proteomes" id="UP001595923">
    <property type="component" value="Unassembled WGS sequence"/>
</dbReference>
<organism evidence="9 10">
    <name type="scientific">Nocardiopsis mangrovi</name>
    <dbReference type="NCBI Taxonomy" id="1179818"/>
    <lineage>
        <taxon>Bacteria</taxon>
        <taxon>Bacillati</taxon>
        <taxon>Actinomycetota</taxon>
        <taxon>Actinomycetes</taxon>
        <taxon>Streptosporangiales</taxon>
        <taxon>Nocardiopsidaceae</taxon>
        <taxon>Nocardiopsis</taxon>
    </lineage>
</organism>
<dbReference type="InterPro" id="IPR009075">
    <property type="entry name" value="AcylCo_DH/oxidase_C"/>
</dbReference>